<organism evidence="1 2">
    <name type="scientific">Halosquirtibacter laminarini</name>
    <dbReference type="NCBI Taxonomy" id="3374600"/>
    <lineage>
        <taxon>Bacteria</taxon>
        <taxon>Pseudomonadati</taxon>
        <taxon>Bacteroidota</taxon>
        <taxon>Bacteroidia</taxon>
        <taxon>Marinilabiliales</taxon>
        <taxon>Prolixibacteraceae</taxon>
        <taxon>Halosquirtibacter</taxon>
    </lineage>
</organism>
<dbReference type="EMBL" id="CP081303">
    <property type="protein sequence ID" value="QZE15259.1"/>
    <property type="molecule type" value="Genomic_DNA"/>
</dbReference>
<proteinExistence type="predicted"/>
<evidence type="ECO:0000313" key="2">
    <source>
        <dbReference type="Proteomes" id="UP000826212"/>
    </source>
</evidence>
<evidence type="ECO:0000313" key="1">
    <source>
        <dbReference type="EMBL" id="QZE15259.1"/>
    </source>
</evidence>
<dbReference type="Proteomes" id="UP000826212">
    <property type="component" value="Chromosome"/>
</dbReference>
<name>A0AC61NPR8_9BACT</name>
<reference evidence="1" key="1">
    <citation type="submission" date="2021-08" db="EMBL/GenBank/DDBJ databases">
        <title>Novel anaerobic bacterium isolated from sea squirt in East Sea, Republic of Korea.</title>
        <authorList>
            <person name="Nguyen T.H."/>
            <person name="Li Z."/>
            <person name="Lee Y.-J."/>
            <person name="Ko J."/>
            <person name="Kim S.-G."/>
        </authorList>
    </citation>
    <scope>NUCLEOTIDE SEQUENCE</scope>
    <source>
        <strain evidence="1">KCTC 25031</strain>
    </source>
</reference>
<sequence length="426" mass="49035">MIVQSKSQLTAFGGLRLVNKHLQSFGVKEFINKVFGNRGKGANYSYSDIILTQAYTVFCGGSSIENVNYIREECLNYLPGISVPSADTILRSNKELSVPCSFIETKSNNENKINVNTKMNDILIDSAIKFKQIIPEDTSLIYDFDHQFIPTEKYDATYSYKKRKGYFPGVATISNIPVYVEGRNGNCNVKMNQLSTHKSVLEALFEKGIKPKYARMDCGSYIKEVTGYFQEERILFSIRASSSETLLLSADNCDHWEMCRINNQDLEVSSFKYIFGKHEHRIVIYRTITNKGQLSAFTKDAKKYMFLITNDKVISNEEAIRFYNNRGNSERVFDIQNNDFDWKKMPHSSLEENTVFLIIRAIIHIMYRWLVALFSSVVEGLEKESRIKKFTFRVINIVAKFTTSGRQQIMHLSTSNLRLLHLSHQT</sequence>
<accession>A0AC61NPR8</accession>
<keyword evidence="2" id="KW-1185">Reference proteome</keyword>
<gene>
    <name evidence="1" type="ORF">K4L44_05350</name>
</gene>
<protein>
    <submittedName>
        <fullName evidence="1">IS1380 family transposase</fullName>
    </submittedName>
</protein>